<dbReference type="AlphaFoldDB" id="A0A367J1D3"/>
<evidence type="ECO:0000256" key="1">
    <source>
        <dbReference type="ARBA" id="ARBA00004141"/>
    </source>
</evidence>
<feature type="transmembrane region" description="Helical" evidence="6">
    <location>
        <begin position="343"/>
        <end position="363"/>
    </location>
</feature>
<keyword evidence="3 6" id="KW-0812">Transmembrane</keyword>
<feature type="transmembrane region" description="Helical" evidence="6">
    <location>
        <begin position="112"/>
        <end position="130"/>
    </location>
</feature>
<dbReference type="STRING" id="4846.A0A367J1D3"/>
<dbReference type="Pfam" id="PF07690">
    <property type="entry name" value="MFS_1"/>
    <property type="match status" value="1"/>
</dbReference>
<feature type="transmembrane region" description="Helical" evidence="6">
    <location>
        <begin position="207"/>
        <end position="227"/>
    </location>
</feature>
<feature type="transmembrane region" description="Helical" evidence="6">
    <location>
        <begin position="174"/>
        <end position="195"/>
    </location>
</feature>
<accession>A0A367J1D3</accession>
<dbReference type="InterPro" id="IPR011701">
    <property type="entry name" value="MFS"/>
</dbReference>
<feature type="transmembrane region" description="Helical" evidence="6">
    <location>
        <begin position="429"/>
        <end position="451"/>
    </location>
</feature>
<dbReference type="Proteomes" id="UP000253551">
    <property type="component" value="Unassembled WGS sequence"/>
</dbReference>
<dbReference type="Gene3D" id="1.20.1250.20">
    <property type="entry name" value="MFS general substrate transporter like domains"/>
    <property type="match status" value="2"/>
</dbReference>
<name>A0A367J1D3_RHIST</name>
<dbReference type="GO" id="GO:0016020">
    <property type="term" value="C:membrane"/>
    <property type="evidence" value="ECO:0007669"/>
    <property type="project" value="UniProtKB-SubCell"/>
</dbReference>
<evidence type="ECO:0000256" key="5">
    <source>
        <dbReference type="ARBA" id="ARBA00023136"/>
    </source>
</evidence>
<feature type="transmembrane region" description="Helical" evidence="6">
    <location>
        <begin position="398"/>
        <end position="417"/>
    </location>
</feature>
<evidence type="ECO:0000256" key="6">
    <source>
        <dbReference type="SAM" id="Phobius"/>
    </source>
</evidence>
<keyword evidence="2" id="KW-0813">Transport</keyword>
<evidence type="ECO:0000256" key="2">
    <source>
        <dbReference type="ARBA" id="ARBA00022448"/>
    </source>
</evidence>
<dbReference type="SUPFAM" id="SSF103473">
    <property type="entry name" value="MFS general substrate transporter"/>
    <property type="match status" value="1"/>
</dbReference>
<evidence type="ECO:0000259" key="7">
    <source>
        <dbReference type="PROSITE" id="PS50850"/>
    </source>
</evidence>
<evidence type="ECO:0000313" key="8">
    <source>
        <dbReference type="EMBL" id="RCH83742.1"/>
    </source>
</evidence>
<reference evidence="8 9" key="1">
    <citation type="journal article" date="2018" name="G3 (Bethesda)">
        <title>Phylogenetic and Phylogenomic Definition of Rhizopus Species.</title>
        <authorList>
            <person name="Gryganskyi A.P."/>
            <person name="Golan J."/>
            <person name="Dolatabadi S."/>
            <person name="Mondo S."/>
            <person name="Robb S."/>
            <person name="Idnurm A."/>
            <person name="Muszewska A."/>
            <person name="Steczkiewicz K."/>
            <person name="Masonjones S."/>
            <person name="Liao H.L."/>
            <person name="Gajdeczka M.T."/>
            <person name="Anike F."/>
            <person name="Vuek A."/>
            <person name="Anishchenko I.M."/>
            <person name="Voigt K."/>
            <person name="de Hoog G.S."/>
            <person name="Smith M.E."/>
            <person name="Heitman J."/>
            <person name="Vilgalys R."/>
            <person name="Stajich J.E."/>
        </authorList>
    </citation>
    <scope>NUCLEOTIDE SEQUENCE [LARGE SCALE GENOMIC DNA]</scope>
    <source>
        <strain evidence="8 9">LSU 92-RS-03</strain>
    </source>
</reference>
<dbReference type="GO" id="GO:0022857">
    <property type="term" value="F:transmembrane transporter activity"/>
    <property type="evidence" value="ECO:0007669"/>
    <property type="project" value="InterPro"/>
</dbReference>
<protein>
    <recommendedName>
        <fullName evidence="7">Major facilitator superfamily (MFS) profile domain-containing protein</fullName>
    </recommendedName>
</protein>
<evidence type="ECO:0000256" key="3">
    <source>
        <dbReference type="ARBA" id="ARBA00022692"/>
    </source>
</evidence>
<organism evidence="8 9">
    <name type="scientific">Rhizopus stolonifer</name>
    <name type="common">Rhizopus nigricans</name>
    <dbReference type="NCBI Taxonomy" id="4846"/>
    <lineage>
        <taxon>Eukaryota</taxon>
        <taxon>Fungi</taxon>
        <taxon>Fungi incertae sedis</taxon>
        <taxon>Mucoromycota</taxon>
        <taxon>Mucoromycotina</taxon>
        <taxon>Mucoromycetes</taxon>
        <taxon>Mucorales</taxon>
        <taxon>Mucorineae</taxon>
        <taxon>Rhizopodaceae</taxon>
        <taxon>Rhizopus</taxon>
    </lineage>
</organism>
<dbReference type="PANTHER" id="PTHR43791">
    <property type="entry name" value="PERMEASE-RELATED"/>
    <property type="match status" value="1"/>
</dbReference>
<evidence type="ECO:0000313" key="9">
    <source>
        <dbReference type="Proteomes" id="UP000253551"/>
    </source>
</evidence>
<keyword evidence="9" id="KW-1185">Reference proteome</keyword>
<keyword evidence="4 6" id="KW-1133">Transmembrane helix</keyword>
<feature type="transmembrane region" description="Helical" evidence="6">
    <location>
        <begin position="142"/>
        <end position="162"/>
    </location>
</feature>
<dbReference type="OrthoDB" id="6730379at2759"/>
<feature type="transmembrane region" description="Helical" evidence="6">
    <location>
        <begin position="74"/>
        <end position="92"/>
    </location>
</feature>
<comment type="caution">
    <text evidence="8">The sequence shown here is derived from an EMBL/GenBank/DDBJ whole genome shotgun (WGS) entry which is preliminary data.</text>
</comment>
<feature type="transmembrane region" description="Helical" evidence="6">
    <location>
        <begin position="370"/>
        <end position="392"/>
    </location>
</feature>
<dbReference type="PANTHER" id="PTHR43791:SF36">
    <property type="entry name" value="TRANSPORTER, PUTATIVE (AFU_ORTHOLOGUE AFUA_6G08340)-RELATED"/>
    <property type="match status" value="1"/>
</dbReference>
<feature type="domain" description="Major facilitator superfamily (MFS) profile" evidence="7">
    <location>
        <begin position="79"/>
        <end position="487"/>
    </location>
</feature>
<comment type="subcellular location">
    <subcellularLocation>
        <location evidence="1">Membrane</location>
        <topology evidence="1">Multi-pass membrane protein</topology>
    </subcellularLocation>
</comment>
<dbReference type="PROSITE" id="PS50850">
    <property type="entry name" value="MFS"/>
    <property type="match status" value="1"/>
</dbReference>
<feature type="transmembrane region" description="Helical" evidence="6">
    <location>
        <begin position="457"/>
        <end position="479"/>
    </location>
</feature>
<proteinExistence type="predicted"/>
<keyword evidence="5 6" id="KW-0472">Membrane</keyword>
<feature type="transmembrane region" description="Helical" evidence="6">
    <location>
        <begin position="239"/>
        <end position="260"/>
    </location>
</feature>
<evidence type="ECO:0000256" key="4">
    <source>
        <dbReference type="ARBA" id="ARBA00022989"/>
    </source>
</evidence>
<feature type="transmembrane region" description="Helical" evidence="6">
    <location>
        <begin position="305"/>
        <end position="323"/>
    </location>
</feature>
<dbReference type="EMBL" id="PJQM01004652">
    <property type="protein sequence ID" value="RCH83742.1"/>
    <property type="molecule type" value="Genomic_DNA"/>
</dbReference>
<dbReference type="InterPro" id="IPR036259">
    <property type="entry name" value="MFS_trans_sf"/>
</dbReference>
<gene>
    <name evidence="8" type="ORF">CU098_006169</name>
</gene>
<dbReference type="InterPro" id="IPR020846">
    <property type="entry name" value="MFS_dom"/>
</dbReference>
<sequence>MTTKQSTEQQSVHEVYATTEEKIETGSSETFVQHEITIGVNEKPVTMMGQEFDENGIELNYSQSKTEARLVRKLDWIYVMPFIAILNFLQFFDKSALNYAAVMGIKADTHLVGNQFSWLGSIFYLGYLLFQVPSTFLIQKFPIGKYVGALIVLWGLILLLTFKCQNFSQLAGLRFLLGFFEAGIYPSCVMLISALYRRSEQAGRIGVIYMCNGIAMIFGGLISYGIAQMTSHGLKPWQWVMIILGAVTMAFGILCFFLMVDNPKSKVLKLSPEEEKIVEARTLDNAVVQTKNFKMSHIYESLKESRYYAFNLISLLITFQNSALSTFNTTITSGFGFSSLQSILLTIPSGAATCIFIIIAVLVNRRYGQTLILACVFLGTAILGLILILVIPVLKVKLVGLVFVWSYCASFVMLLTAVANNVTGYTKKIFYSSSIMVFYTLGNFIGPFMMVSSQAPLYIGGMIGYIVANFLCILIFLFVRWSMVKENRQRLANSVKVDVVDDMTDVENKSFIYRP</sequence>